<gene>
    <name evidence="2" type="ORF">CTEN210_15106</name>
</gene>
<dbReference type="PANTHER" id="PTHR47216:SF4">
    <property type="entry name" value="OS01G0859400 PROTEIN"/>
    <property type="match status" value="1"/>
</dbReference>
<feature type="domain" description="Tyrosine specific protein phosphatases" evidence="1">
    <location>
        <begin position="192"/>
        <end position="270"/>
    </location>
</feature>
<dbReference type="PROSITE" id="PS00383">
    <property type="entry name" value="TYR_PHOSPHATASE_1"/>
    <property type="match status" value="1"/>
</dbReference>
<organism evidence="2 3">
    <name type="scientific">Chaetoceros tenuissimus</name>
    <dbReference type="NCBI Taxonomy" id="426638"/>
    <lineage>
        <taxon>Eukaryota</taxon>
        <taxon>Sar</taxon>
        <taxon>Stramenopiles</taxon>
        <taxon>Ochrophyta</taxon>
        <taxon>Bacillariophyta</taxon>
        <taxon>Coscinodiscophyceae</taxon>
        <taxon>Chaetocerotophycidae</taxon>
        <taxon>Chaetocerotales</taxon>
        <taxon>Chaetocerotaceae</taxon>
        <taxon>Chaetoceros</taxon>
    </lineage>
</organism>
<evidence type="ECO:0000313" key="3">
    <source>
        <dbReference type="Proteomes" id="UP001054902"/>
    </source>
</evidence>
<dbReference type="PANTHER" id="PTHR47216">
    <property type="match status" value="1"/>
</dbReference>
<name>A0AAD3D8X3_9STRA</name>
<dbReference type="PROSITE" id="PS50056">
    <property type="entry name" value="TYR_PHOSPHATASE_2"/>
    <property type="match status" value="1"/>
</dbReference>
<proteinExistence type="predicted"/>
<protein>
    <recommendedName>
        <fullName evidence="1">Tyrosine specific protein phosphatases domain-containing protein</fullName>
    </recommendedName>
</protein>
<dbReference type="InterPro" id="IPR016130">
    <property type="entry name" value="Tyr_Pase_AS"/>
</dbReference>
<comment type="caution">
    <text evidence="2">The sequence shown here is derived from an EMBL/GenBank/DDBJ whole genome shotgun (WGS) entry which is preliminary data.</text>
</comment>
<accession>A0AAD3D8X3</accession>
<sequence length="277" mass="30299">MGAVHGVYLKYVGLSAISYAGYSYLLTTGDAAELLSTSEGFRRLVSSVVQNPTALSMTELKIVAAAILKYSTILNGTIAALFKAEVGMGLIGKDPTTGQIPLWSYILYFPFHLPSILYTRIHAAKDRKKKPPVPTASEVQDGWYVGGMYADSMNKKWGGIVDLTVEFPERCFDCTESYKLVASWDGVPPSPEKIEEAASFAVEARKKGDVLVHCAHGRGRSTTLMCAALVKAGLFATWEEAFEKGIKPGRSVCKLNKRMKAALTEWQRIYVDGKKGQ</sequence>
<dbReference type="InterPro" id="IPR000387">
    <property type="entry name" value="Tyr_Pase_dom"/>
</dbReference>
<reference evidence="2 3" key="1">
    <citation type="journal article" date="2021" name="Sci. Rep.">
        <title>The genome of the diatom Chaetoceros tenuissimus carries an ancient integrated fragment of an extant virus.</title>
        <authorList>
            <person name="Hongo Y."/>
            <person name="Kimura K."/>
            <person name="Takaki Y."/>
            <person name="Yoshida Y."/>
            <person name="Baba S."/>
            <person name="Kobayashi G."/>
            <person name="Nagasaki K."/>
            <person name="Hano T."/>
            <person name="Tomaru Y."/>
        </authorList>
    </citation>
    <scope>NUCLEOTIDE SEQUENCE [LARGE SCALE GENOMIC DNA]</scope>
    <source>
        <strain evidence="2 3">NIES-3715</strain>
    </source>
</reference>
<dbReference type="InterPro" id="IPR029021">
    <property type="entry name" value="Prot-tyrosine_phosphatase-like"/>
</dbReference>
<dbReference type="EMBL" id="BLLK01000062">
    <property type="protein sequence ID" value="GFH58630.1"/>
    <property type="molecule type" value="Genomic_DNA"/>
</dbReference>
<dbReference type="AlphaFoldDB" id="A0AAD3D8X3"/>
<evidence type="ECO:0000313" key="2">
    <source>
        <dbReference type="EMBL" id="GFH58630.1"/>
    </source>
</evidence>
<dbReference type="Proteomes" id="UP001054902">
    <property type="component" value="Unassembled WGS sequence"/>
</dbReference>
<dbReference type="SUPFAM" id="SSF52799">
    <property type="entry name" value="(Phosphotyrosine protein) phosphatases II"/>
    <property type="match status" value="1"/>
</dbReference>
<keyword evidence="3" id="KW-1185">Reference proteome</keyword>
<evidence type="ECO:0000259" key="1">
    <source>
        <dbReference type="PROSITE" id="PS50056"/>
    </source>
</evidence>
<dbReference type="Gene3D" id="3.90.190.10">
    <property type="entry name" value="Protein tyrosine phosphatase superfamily"/>
    <property type="match status" value="1"/>
</dbReference>